<feature type="transmembrane region" description="Helical" evidence="1">
    <location>
        <begin position="98"/>
        <end position="121"/>
    </location>
</feature>
<dbReference type="RefSeq" id="WP_211207112.1">
    <property type="nucleotide sequence ID" value="NZ_JAWXXV010000001.1"/>
</dbReference>
<organism evidence="2 3">
    <name type="scientific">Sphingomonas echinoides</name>
    <dbReference type="NCBI Taxonomy" id="59803"/>
    <lineage>
        <taxon>Bacteria</taxon>
        <taxon>Pseudomonadati</taxon>
        <taxon>Pseudomonadota</taxon>
        <taxon>Alphaproteobacteria</taxon>
        <taxon>Sphingomonadales</taxon>
        <taxon>Sphingomonadaceae</taxon>
        <taxon>Sphingomonas</taxon>
    </lineage>
</organism>
<evidence type="ECO:0000313" key="2">
    <source>
        <dbReference type="EMBL" id="MDX5983709.1"/>
    </source>
</evidence>
<proteinExistence type="predicted"/>
<evidence type="ECO:0000313" key="3">
    <source>
        <dbReference type="Proteomes" id="UP001279660"/>
    </source>
</evidence>
<gene>
    <name evidence="2" type="ORF">SIL82_05500</name>
</gene>
<protein>
    <submittedName>
        <fullName evidence="2">Uncharacterized protein</fullName>
    </submittedName>
</protein>
<reference evidence="2 3" key="1">
    <citation type="submission" date="2023-11" db="EMBL/GenBank/DDBJ databases">
        <title>MicrobeMod: A computational toolkit for identifying prokaryotic methylation and restriction-modification with nanopore sequencing.</title>
        <authorList>
            <person name="Crits-Christoph A."/>
            <person name="Kang S.C."/>
            <person name="Lee H."/>
            <person name="Ostrov N."/>
        </authorList>
    </citation>
    <scope>NUCLEOTIDE SEQUENCE [LARGE SCALE GENOMIC DNA]</scope>
    <source>
        <strain evidence="2 3">ATCC 14820</strain>
    </source>
</reference>
<comment type="caution">
    <text evidence="2">The sequence shown here is derived from an EMBL/GenBank/DDBJ whole genome shotgun (WGS) entry which is preliminary data.</text>
</comment>
<feature type="transmembrane region" description="Helical" evidence="1">
    <location>
        <begin position="28"/>
        <end position="45"/>
    </location>
</feature>
<keyword evidence="3" id="KW-1185">Reference proteome</keyword>
<sequence>MFGHGVEMTNSTPSADALKLNFDMTKQVMSTTATVVTLLVIYLKASGSAQSSTAPAIVTRFTAVLLLISLLLGMLCMGRQIANMEDGKLSTQEGGMKWLGIGQHGSFILGMIGVLVLVFVAG</sequence>
<feature type="transmembrane region" description="Helical" evidence="1">
    <location>
        <begin position="57"/>
        <end position="77"/>
    </location>
</feature>
<dbReference type="Proteomes" id="UP001279660">
    <property type="component" value="Unassembled WGS sequence"/>
</dbReference>
<evidence type="ECO:0000256" key="1">
    <source>
        <dbReference type="SAM" id="Phobius"/>
    </source>
</evidence>
<dbReference type="EMBL" id="JAWXXV010000001">
    <property type="protein sequence ID" value="MDX5983709.1"/>
    <property type="molecule type" value="Genomic_DNA"/>
</dbReference>
<keyword evidence="1" id="KW-1133">Transmembrane helix</keyword>
<name>A0ABU4PJT9_9SPHN</name>
<keyword evidence="1" id="KW-0812">Transmembrane</keyword>
<keyword evidence="1" id="KW-0472">Membrane</keyword>
<accession>A0ABU4PJT9</accession>